<sequence length="189" mass="22019">MLTHKGTKTIYTDRLILRKFRYDDADNMYKNWGRDNNVTKFLSWKPHTSVEDTKGIIAKWIEEYKEDNVYDWVIELKEIGEVIGGISIVHLDQKNSSCEIGYCMSSKYWGKGIMTESLKAVIYFLFSEVGFNRIEAKHDTKNIGSGKVMAKSGMKYEGTLRQVKLRNNTEFYDLAIYSILKSEWLTKLI</sequence>
<evidence type="ECO:0000313" key="1">
    <source>
        <dbReference type="EMBL" id="GKX66482.1"/>
    </source>
</evidence>
<gene>
    <name evidence="1" type="ORF">rsdtw13_17400</name>
</gene>
<name>A0ACB5RCF8_9CLOT</name>
<protein>
    <submittedName>
        <fullName evidence="1">Acetyltransferase</fullName>
    </submittedName>
</protein>
<comment type="caution">
    <text evidence="1">The sequence shown here is derived from an EMBL/GenBank/DDBJ whole genome shotgun (WGS) entry which is preliminary data.</text>
</comment>
<accession>A0ACB5RCF8</accession>
<proteinExistence type="predicted"/>
<dbReference type="Proteomes" id="UP001058074">
    <property type="component" value="Unassembled WGS sequence"/>
</dbReference>
<keyword evidence="2" id="KW-1185">Reference proteome</keyword>
<dbReference type="EMBL" id="BROD01000001">
    <property type="protein sequence ID" value="GKX66482.1"/>
    <property type="molecule type" value="Genomic_DNA"/>
</dbReference>
<reference evidence="1" key="1">
    <citation type="journal article" date="2025" name="Int. J. Syst. Evol. Microbiol.">
        <title>Inconstantimicrobium mannanitabidum sp. nov., a novel member of the family Clostridiaceae isolated from anoxic soil under the treatment of reductive soil disinfestation.</title>
        <authorList>
            <person name="Ueki A."/>
            <person name="Tonouchi A."/>
            <person name="Honma S."/>
            <person name="Kaku N."/>
            <person name="Ueki K."/>
        </authorList>
    </citation>
    <scope>NUCLEOTIDE SEQUENCE</scope>
    <source>
        <strain evidence="1">TW13</strain>
    </source>
</reference>
<evidence type="ECO:0000313" key="2">
    <source>
        <dbReference type="Proteomes" id="UP001058074"/>
    </source>
</evidence>
<organism evidence="1 2">
    <name type="scientific">Inconstantimicrobium mannanitabidum</name>
    <dbReference type="NCBI Taxonomy" id="1604901"/>
    <lineage>
        <taxon>Bacteria</taxon>
        <taxon>Bacillati</taxon>
        <taxon>Bacillota</taxon>
        <taxon>Clostridia</taxon>
        <taxon>Eubacteriales</taxon>
        <taxon>Clostridiaceae</taxon>
        <taxon>Inconstantimicrobium</taxon>
    </lineage>
</organism>